<dbReference type="InterPro" id="IPR005337">
    <property type="entry name" value="RapZ-like"/>
</dbReference>
<dbReference type="InterPro" id="IPR027417">
    <property type="entry name" value="P-loop_NTPase"/>
</dbReference>
<accession>A0A4P9VI42</accession>
<dbReference type="PANTHER" id="PTHR30448:SF0">
    <property type="entry name" value="RNASE ADAPTER PROTEIN RAPZ"/>
    <property type="match status" value="1"/>
</dbReference>
<dbReference type="GO" id="GO:0005525">
    <property type="term" value="F:GTP binding"/>
    <property type="evidence" value="ECO:0007669"/>
    <property type="project" value="UniProtKB-UniRule"/>
</dbReference>
<dbReference type="RefSeq" id="WP_027707872.1">
    <property type="nucleotide sequence ID" value="NZ_JAEVHG010000002.1"/>
</dbReference>
<dbReference type="AlphaFoldDB" id="A0A4P9VI42"/>
<dbReference type="NCBIfam" id="NF003828">
    <property type="entry name" value="PRK05416.1"/>
    <property type="match status" value="1"/>
</dbReference>
<evidence type="ECO:0000313" key="8">
    <source>
        <dbReference type="Proteomes" id="UP000257039"/>
    </source>
</evidence>
<keyword evidence="8" id="KW-1185">Reference proteome</keyword>
<evidence type="ECO:0000259" key="5">
    <source>
        <dbReference type="Pfam" id="PF03668"/>
    </source>
</evidence>
<dbReference type="Proteomes" id="UP000257039">
    <property type="component" value="Unassembled WGS sequence"/>
</dbReference>
<dbReference type="EMBL" id="NDXW01000001">
    <property type="protein sequence ID" value="RDH42875.1"/>
    <property type="molecule type" value="Genomic_DNA"/>
</dbReference>
<evidence type="ECO:0000256" key="4">
    <source>
        <dbReference type="HAMAP-Rule" id="MF_00636"/>
    </source>
</evidence>
<evidence type="ECO:0000313" key="7">
    <source>
        <dbReference type="EMBL" id="RDH42875.1"/>
    </source>
</evidence>
<feature type="domain" description="RapZ-like N-terminal" evidence="5">
    <location>
        <begin position="1"/>
        <end position="157"/>
    </location>
</feature>
<feature type="domain" description="RapZ C-terminal" evidence="6">
    <location>
        <begin position="164"/>
        <end position="281"/>
    </location>
</feature>
<evidence type="ECO:0000256" key="2">
    <source>
        <dbReference type="ARBA" id="ARBA00022840"/>
    </source>
</evidence>
<dbReference type="SUPFAM" id="SSF52540">
    <property type="entry name" value="P-loop containing nucleoside triphosphate hydrolases"/>
    <property type="match status" value="1"/>
</dbReference>
<comment type="caution">
    <text evidence="7">The sequence shown here is derived from an EMBL/GenBank/DDBJ whole genome shotgun (WGS) entry which is preliminary data.</text>
</comment>
<gene>
    <name evidence="7" type="ORF">B9G39_05090</name>
</gene>
<dbReference type="Pfam" id="PF03668">
    <property type="entry name" value="RapZ-like_N"/>
    <property type="match status" value="1"/>
</dbReference>
<feature type="binding site" evidence="4">
    <location>
        <begin position="8"/>
        <end position="15"/>
    </location>
    <ligand>
        <name>ATP</name>
        <dbReference type="ChEBI" id="CHEBI:30616"/>
    </ligand>
</feature>
<name>A0A4P9VI42_9GAMM</name>
<feature type="binding site" evidence="4">
    <location>
        <begin position="57"/>
        <end position="60"/>
    </location>
    <ligand>
        <name>GTP</name>
        <dbReference type="ChEBI" id="CHEBI:37565"/>
    </ligand>
</feature>
<keyword evidence="2 4" id="KW-0067">ATP-binding</keyword>
<reference evidence="7 8" key="1">
    <citation type="submission" date="2017-04" db="EMBL/GenBank/DDBJ databases">
        <title>Draft genome sequence of Zooshikella ganghwensis VG4 isolated from Red Sea sediments.</title>
        <authorList>
            <person name="Rehman Z."/>
            <person name="Alam I."/>
            <person name="Kamau A."/>
            <person name="Bajic V."/>
            <person name="Leiknes T."/>
        </authorList>
    </citation>
    <scope>NUCLEOTIDE SEQUENCE [LARGE SCALE GENOMIC DNA]</scope>
    <source>
        <strain evidence="7 8">VG4</strain>
    </source>
</reference>
<dbReference type="Gene3D" id="3.40.50.300">
    <property type="entry name" value="P-loop containing nucleotide triphosphate hydrolases"/>
    <property type="match status" value="1"/>
</dbReference>
<evidence type="ECO:0000256" key="3">
    <source>
        <dbReference type="ARBA" id="ARBA00023134"/>
    </source>
</evidence>
<dbReference type="InterPro" id="IPR053930">
    <property type="entry name" value="RapZ-like_N"/>
</dbReference>
<proteinExistence type="inferred from homology"/>
<dbReference type="HAMAP" id="MF_00636">
    <property type="entry name" value="RapZ_like"/>
    <property type="match status" value="1"/>
</dbReference>
<evidence type="ECO:0000259" key="6">
    <source>
        <dbReference type="Pfam" id="PF22740"/>
    </source>
</evidence>
<organism evidence="7 8">
    <name type="scientific">Zooshikella ganghwensis</name>
    <dbReference type="NCBI Taxonomy" id="202772"/>
    <lineage>
        <taxon>Bacteria</taxon>
        <taxon>Pseudomonadati</taxon>
        <taxon>Pseudomonadota</taxon>
        <taxon>Gammaproteobacteria</taxon>
        <taxon>Oceanospirillales</taxon>
        <taxon>Zooshikellaceae</taxon>
        <taxon>Zooshikella</taxon>
    </lineage>
</organism>
<dbReference type="PIRSF" id="PIRSF005052">
    <property type="entry name" value="P-loopkin"/>
    <property type="match status" value="1"/>
</dbReference>
<keyword evidence="1 4" id="KW-0547">Nucleotide-binding</keyword>
<dbReference type="InterPro" id="IPR053931">
    <property type="entry name" value="RapZ_C"/>
</dbReference>
<evidence type="ECO:0000256" key="1">
    <source>
        <dbReference type="ARBA" id="ARBA00022741"/>
    </source>
</evidence>
<dbReference type="Pfam" id="PF22740">
    <property type="entry name" value="PapZ_C"/>
    <property type="match status" value="1"/>
</dbReference>
<dbReference type="GO" id="GO:0005524">
    <property type="term" value="F:ATP binding"/>
    <property type="evidence" value="ECO:0007669"/>
    <property type="project" value="UniProtKB-UniRule"/>
</dbReference>
<protein>
    <submittedName>
        <fullName evidence="7">RNase adapter RapZ</fullName>
    </submittedName>
</protein>
<dbReference type="PANTHER" id="PTHR30448">
    <property type="entry name" value="RNASE ADAPTER PROTEIN RAPZ"/>
    <property type="match status" value="1"/>
</dbReference>
<sequence length="282" mass="32301">MKLVIISGRSGSGKSTGLHVLEDQGFFCIDNLPLVLLPDLAKELQKAYLDRVAVSIDARNIRQELSRFPEIINRIKQQQVDAEVIYLDADDEELLKRFSETRRKHPLSSHNCSLAEALKAEQQVLDPISNLADLTMDTTGLTLHDLRDIFNKRVASKQDNSIALLFESFGFKKGAPNDADYIFDVRCLPNPYWVNHLRQYTGKDQPIKEFLMAEPQVEVMFEDIYKFIEKWLPSFEACNRSYLTVAIGCTGGHHRSVYLAERLASSFQAKYRNVQVRHRELP</sequence>
<keyword evidence="3 4" id="KW-0342">GTP-binding</keyword>